<feature type="transmembrane region" description="Helical" evidence="1">
    <location>
        <begin position="20"/>
        <end position="41"/>
    </location>
</feature>
<proteinExistence type="predicted"/>
<dbReference type="HOGENOM" id="CLU_2857419_0_0_6"/>
<dbReference type="AlphaFoldDB" id="G0JKZ3"/>
<keyword evidence="1" id="KW-0472">Membrane</keyword>
<keyword evidence="1" id="KW-0812">Transmembrane</keyword>
<sequence length="64" mass="7367">MDMSHLSFVIPAGADVPTFFWLTGYIVFPVVFLSTYFWWVLKEVANEDRLRILKKAENSPSGDI</sequence>
<accession>G0JKZ3</accession>
<gene>
    <name evidence="2" type="ORF">Acife_1866</name>
</gene>
<evidence type="ECO:0000313" key="3">
    <source>
        <dbReference type="Proteomes" id="UP000009220"/>
    </source>
</evidence>
<evidence type="ECO:0000256" key="1">
    <source>
        <dbReference type="SAM" id="Phobius"/>
    </source>
</evidence>
<organism evidence="2 3">
    <name type="scientific">Acidithiobacillus ferrivorans SS3</name>
    <dbReference type="NCBI Taxonomy" id="743299"/>
    <lineage>
        <taxon>Bacteria</taxon>
        <taxon>Pseudomonadati</taxon>
        <taxon>Pseudomonadota</taxon>
        <taxon>Acidithiobacillia</taxon>
        <taxon>Acidithiobacillales</taxon>
        <taxon>Acidithiobacillaceae</taxon>
        <taxon>Acidithiobacillus</taxon>
    </lineage>
</organism>
<dbReference type="Proteomes" id="UP000009220">
    <property type="component" value="Chromosome"/>
</dbReference>
<evidence type="ECO:0000313" key="2">
    <source>
        <dbReference type="EMBL" id="AEM47990.1"/>
    </source>
</evidence>
<reference evidence="2 3" key="1">
    <citation type="journal article" date="2011" name="J. Bacteriol.">
        <title>Draft genome of the psychrotolerant acidophile Acidithiobacillus ferrivorans SS3.</title>
        <authorList>
            <person name="Liljeqvist M."/>
            <person name="Valdes J."/>
            <person name="Holmes D.S."/>
            <person name="Dopson M."/>
        </authorList>
    </citation>
    <scope>NUCLEOTIDE SEQUENCE [LARGE SCALE GENOMIC DNA]</scope>
    <source>
        <strain evidence="2 3">SS3</strain>
    </source>
</reference>
<dbReference type="KEGG" id="afi:Acife_1866"/>
<dbReference type="EMBL" id="CP002985">
    <property type="protein sequence ID" value="AEM47990.1"/>
    <property type="molecule type" value="Genomic_DNA"/>
</dbReference>
<keyword evidence="1" id="KW-1133">Transmembrane helix</keyword>
<name>G0JKZ3_9PROT</name>
<protein>
    <submittedName>
        <fullName evidence="2">Cytochrome c oxidase, aa3-type, subunit IV</fullName>
    </submittedName>
</protein>
<dbReference type="eggNOG" id="ENOG5031FMQ">
    <property type="taxonomic scope" value="Bacteria"/>
</dbReference>
<dbReference type="STRING" id="743299.Acife_1866"/>